<gene>
    <name evidence="2" type="ORF">FLX08_40010</name>
</gene>
<dbReference type="EMBL" id="VIRM01000166">
    <property type="protein sequence ID" value="TQS03280.1"/>
    <property type="molecule type" value="Genomic_DNA"/>
</dbReference>
<evidence type="ECO:0000313" key="2">
    <source>
        <dbReference type="EMBL" id="TQS03280.1"/>
    </source>
</evidence>
<comment type="caution">
    <text evidence="2">The sequence shown here is derived from an EMBL/GenBank/DDBJ whole genome shotgun (WGS) entry which is preliminary data.</text>
</comment>
<evidence type="ECO:0000256" key="1">
    <source>
        <dbReference type="SAM" id="MobiDB-lite"/>
    </source>
</evidence>
<accession>A0A544XFJ8</accession>
<feature type="region of interest" description="Disordered" evidence="1">
    <location>
        <begin position="1"/>
        <end position="21"/>
    </location>
</feature>
<dbReference type="AlphaFoldDB" id="A0A544XFJ8"/>
<dbReference type="Proteomes" id="UP000316541">
    <property type="component" value="Unassembled WGS sequence"/>
</dbReference>
<reference evidence="2 3" key="1">
    <citation type="submission" date="2019-07" db="EMBL/GenBank/DDBJ databases">
        <title>Microbispora hainanensis DSM 45428.</title>
        <authorList>
            <person name="Thawai C."/>
        </authorList>
    </citation>
    <scope>NUCLEOTIDE SEQUENCE [LARGE SCALE GENOMIC DNA]</scope>
    <source>
        <strain evidence="2 3">DSM 45428</strain>
    </source>
</reference>
<sequence length="64" mass="6880">MLIRPTGTPCRARPRADDFDGLTADLDASDTDALGYARWDDPDACLGNFFCFDTYGSAEGDGEA</sequence>
<proteinExistence type="predicted"/>
<name>A0A544XFJ8_9ACTN</name>
<evidence type="ECO:0000313" key="3">
    <source>
        <dbReference type="Proteomes" id="UP000316541"/>
    </source>
</evidence>
<protein>
    <submittedName>
        <fullName evidence="2">Uncharacterized protein</fullName>
    </submittedName>
</protein>
<organism evidence="2 3">
    <name type="scientific">Microbispora hainanensis</name>
    <dbReference type="NCBI Taxonomy" id="568844"/>
    <lineage>
        <taxon>Bacteria</taxon>
        <taxon>Bacillati</taxon>
        <taxon>Actinomycetota</taxon>
        <taxon>Actinomycetes</taxon>
        <taxon>Streptosporangiales</taxon>
        <taxon>Streptosporangiaceae</taxon>
        <taxon>Microbispora</taxon>
    </lineage>
</organism>